<keyword evidence="2" id="KW-1185">Reference proteome</keyword>
<reference evidence="2" key="1">
    <citation type="journal article" date="2014" name="Nat. Commun.">
        <title>Genomic adaptations of the halophilic Dead Sea filamentous fungus Eurotium rubrum.</title>
        <authorList>
            <person name="Kis-Papo T."/>
            <person name="Weig A.R."/>
            <person name="Riley R."/>
            <person name="Persoh D."/>
            <person name="Salamov A."/>
            <person name="Sun H."/>
            <person name="Lipzen A."/>
            <person name="Wasser S.P."/>
            <person name="Rambold G."/>
            <person name="Grigoriev I.V."/>
            <person name="Nevo E."/>
        </authorList>
    </citation>
    <scope>NUCLEOTIDE SEQUENCE [LARGE SCALE GENOMIC DNA]</scope>
    <source>
        <strain evidence="2">CBS 135680</strain>
    </source>
</reference>
<gene>
    <name evidence="1" type="ORF">EURHEDRAFT_518396</name>
</gene>
<dbReference type="Proteomes" id="UP000019804">
    <property type="component" value="Unassembled WGS sequence"/>
</dbReference>
<dbReference type="GeneID" id="63701796"/>
<sequence>MEKWYEHVDELAAEGLLTHNAILNTLSERTFRIGCRHEKTHSLHSYPFSISGFLPPSLRDAGALVYCSLLYLSQYPFYLPIPDALTNEGPMRALAWAMPGRSKLSMMKATTPFQSFATTRDGKSILFDAVHAKEHSFRPVGRKLVGDERELVHHLSIPQDKFQAVVKLLVTTYFGKPKVPVEHLADLDHAVDCIVCPVIQRPGIRKVATLPVLAQMNSVGVFSWYCVCIKPPKTYDVSDATVKASVLGDDLDALPAAAIALLVLGRSLQTGEKLVEQKLLFQLSPIQHALRGNTTRPGREIDGDELQVEVEVEDIEMWTEQQPEYDYEEGKKEERFGV</sequence>
<name>A0A017S330_ASPRC</name>
<dbReference type="AlphaFoldDB" id="A0A017S330"/>
<dbReference type="OrthoDB" id="5377405at2759"/>
<proteinExistence type="predicted"/>
<organism evidence="1 2">
    <name type="scientific">Aspergillus ruber (strain CBS 135680)</name>
    <dbReference type="NCBI Taxonomy" id="1388766"/>
    <lineage>
        <taxon>Eukaryota</taxon>
        <taxon>Fungi</taxon>
        <taxon>Dikarya</taxon>
        <taxon>Ascomycota</taxon>
        <taxon>Pezizomycotina</taxon>
        <taxon>Eurotiomycetes</taxon>
        <taxon>Eurotiomycetidae</taxon>
        <taxon>Eurotiales</taxon>
        <taxon>Aspergillaceae</taxon>
        <taxon>Aspergillus</taxon>
        <taxon>Aspergillus subgen. Aspergillus</taxon>
    </lineage>
</organism>
<dbReference type="RefSeq" id="XP_040635062.1">
    <property type="nucleotide sequence ID" value="XM_040786672.1"/>
</dbReference>
<protein>
    <submittedName>
        <fullName evidence="1">Uncharacterized protein</fullName>
    </submittedName>
</protein>
<accession>A0A017S330</accession>
<dbReference type="STRING" id="1388766.A0A017S330"/>
<evidence type="ECO:0000313" key="1">
    <source>
        <dbReference type="EMBL" id="EYE91372.1"/>
    </source>
</evidence>
<evidence type="ECO:0000313" key="2">
    <source>
        <dbReference type="Proteomes" id="UP000019804"/>
    </source>
</evidence>
<dbReference type="HOGENOM" id="CLU_821313_0_0_1"/>
<dbReference type="EMBL" id="KK088445">
    <property type="protein sequence ID" value="EYE91372.1"/>
    <property type="molecule type" value="Genomic_DNA"/>
</dbReference>